<keyword evidence="13" id="KW-0170">Cobalt</keyword>
<evidence type="ECO:0000256" key="3">
    <source>
        <dbReference type="ARBA" id="ARBA00001941"/>
    </source>
</evidence>
<evidence type="ECO:0000256" key="14">
    <source>
        <dbReference type="PIRSR" id="PIRSR001461-3"/>
    </source>
</evidence>
<feature type="binding site" evidence="10 13">
    <location>
        <position position="38"/>
    </location>
    <ligand>
        <name>a divalent metal cation</name>
        <dbReference type="ChEBI" id="CHEBI:60240"/>
    </ligand>
</feature>
<keyword evidence="8 10" id="KW-0479">Metal-binding</keyword>
<dbReference type="InterPro" id="IPR000056">
    <property type="entry name" value="Ribul_P_3_epim-like"/>
</dbReference>
<evidence type="ECO:0000313" key="16">
    <source>
        <dbReference type="Proteomes" id="UP000184041"/>
    </source>
</evidence>
<evidence type="ECO:0000256" key="2">
    <source>
        <dbReference type="ARBA" id="ARBA00001936"/>
    </source>
</evidence>
<dbReference type="InterPro" id="IPR011060">
    <property type="entry name" value="RibuloseP-bd_barrel"/>
</dbReference>
<evidence type="ECO:0000256" key="7">
    <source>
        <dbReference type="ARBA" id="ARBA00013188"/>
    </source>
</evidence>
<comment type="similarity">
    <text evidence="6 10 11">Belongs to the ribulose-phosphate 3-epimerase family.</text>
</comment>
<evidence type="ECO:0000256" key="5">
    <source>
        <dbReference type="ARBA" id="ARBA00001954"/>
    </source>
</evidence>
<dbReference type="GO" id="GO:0046872">
    <property type="term" value="F:metal ion binding"/>
    <property type="evidence" value="ECO:0007669"/>
    <property type="project" value="UniProtKB-UniRule"/>
</dbReference>
<dbReference type="GO" id="GO:0005737">
    <property type="term" value="C:cytoplasm"/>
    <property type="evidence" value="ECO:0007669"/>
    <property type="project" value="UniProtKB-ARBA"/>
</dbReference>
<evidence type="ECO:0000256" key="4">
    <source>
        <dbReference type="ARBA" id="ARBA00001947"/>
    </source>
</evidence>
<comment type="pathway">
    <text evidence="10">Carbohydrate degradation.</text>
</comment>
<dbReference type="EC" id="5.1.3.1" evidence="7 10"/>
<dbReference type="GO" id="GO:0004750">
    <property type="term" value="F:D-ribulose-phosphate 3-epimerase activity"/>
    <property type="evidence" value="ECO:0007669"/>
    <property type="project" value="UniProtKB-UniRule"/>
</dbReference>
<comment type="function">
    <text evidence="10">Catalyzes the reversible epimerization of D-ribulose 5-phosphate to D-xylulose 5-phosphate.</text>
</comment>
<keyword evidence="13" id="KW-0862">Zinc</keyword>
<comment type="cofactor">
    <cofactor evidence="5">
        <name>Fe(2+)</name>
        <dbReference type="ChEBI" id="CHEBI:29033"/>
    </cofactor>
</comment>
<feature type="binding site" evidence="10 14">
    <location>
        <position position="69"/>
    </location>
    <ligand>
        <name>substrate</name>
    </ligand>
</feature>
<keyword evidence="13" id="KW-0464">Manganese</keyword>
<evidence type="ECO:0000256" key="1">
    <source>
        <dbReference type="ARBA" id="ARBA00001782"/>
    </source>
</evidence>
<evidence type="ECO:0000313" key="15">
    <source>
        <dbReference type="EMBL" id="SHF63737.1"/>
    </source>
</evidence>
<protein>
    <recommendedName>
        <fullName evidence="7 10">Ribulose-phosphate 3-epimerase</fullName>
        <ecNumber evidence="7 10">5.1.3.1</ecNumber>
    </recommendedName>
</protein>
<dbReference type="PROSITE" id="PS01086">
    <property type="entry name" value="RIBUL_P_3_EPIMER_2"/>
    <property type="match status" value="1"/>
</dbReference>
<evidence type="ECO:0000256" key="12">
    <source>
        <dbReference type="PIRSR" id="PIRSR001461-1"/>
    </source>
</evidence>
<keyword evidence="9 10" id="KW-0413">Isomerase</keyword>
<dbReference type="InterPro" id="IPR013785">
    <property type="entry name" value="Aldolase_TIM"/>
</dbReference>
<feature type="binding site" evidence="10 14">
    <location>
        <position position="11"/>
    </location>
    <ligand>
        <name>substrate</name>
    </ligand>
</feature>
<comment type="cofactor">
    <cofactor evidence="3">
        <name>Co(2+)</name>
        <dbReference type="ChEBI" id="CHEBI:48828"/>
    </cofactor>
</comment>
<keyword evidence="10 11" id="KW-0119">Carbohydrate metabolism</keyword>
<name>A0A1M5D9Y8_9BACT</name>
<proteinExistence type="inferred from homology"/>
<accession>A0A1M5D9Y8</accession>
<dbReference type="STRING" id="1194090.SAMN05443144_11143"/>
<comment type="catalytic activity">
    <reaction evidence="1 10 11">
        <text>D-ribulose 5-phosphate = D-xylulose 5-phosphate</text>
        <dbReference type="Rhea" id="RHEA:13677"/>
        <dbReference type="ChEBI" id="CHEBI:57737"/>
        <dbReference type="ChEBI" id="CHEBI:58121"/>
        <dbReference type="EC" id="5.1.3.1"/>
    </reaction>
</comment>
<dbReference type="AlphaFoldDB" id="A0A1M5D9Y8"/>
<feature type="active site" description="Proton acceptor" evidence="10 12">
    <location>
        <position position="38"/>
    </location>
</feature>
<dbReference type="GO" id="GO:0019323">
    <property type="term" value="P:pentose catabolic process"/>
    <property type="evidence" value="ECO:0007669"/>
    <property type="project" value="UniProtKB-UniRule"/>
</dbReference>
<dbReference type="CDD" id="cd00429">
    <property type="entry name" value="RPE"/>
    <property type="match status" value="1"/>
</dbReference>
<dbReference type="FunFam" id="3.20.20.70:FF:000004">
    <property type="entry name" value="Ribulose-phosphate 3-epimerase"/>
    <property type="match status" value="1"/>
</dbReference>
<dbReference type="InterPro" id="IPR026019">
    <property type="entry name" value="Ribul_P_3_epim"/>
</dbReference>
<dbReference type="Proteomes" id="UP000184041">
    <property type="component" value="Unassembled WGS sequence"/>
</dbReference>
<reference evidence="15 16" key="1">
    <citation type="submission" date="2016-11" db="EMBL/GenBank/DDBJ databases">
        <authorList>
            <person name="Jaros S."/>
            <person name="Januszkiewicz K."/>
            <person name="Wedrychowicz H."/>
        </authorList>
    </citation>
    <scope>NUCLEOTIDE SEQUENCE [LARGE SCALE GENOMIC DNA]</scope>
    <source>
        <strain evidence="15 16">DSM 21986</strain>
    </source>
</reference>
<dbReference type="Gene3D" id="3.20.20.70">
    <property type="entry name" value="Aldolase class I"/>
    <property type="match status" value="1"/>
</dbReference>
<evidence type="ECO:0000256" key="9">
    <source>
        <dbReference type="ARBA" id="ARBA00023235"/>
    </source>
</evidence>
<dbReference type="Pfam" id="PF00834">
    <property type="entry name" value="Ribul_P_3_epim"/>
    <property type="match status" value="1"/>
</dbReference>
<comment type="cofactor">
    <cofactor evidence="10 13">
        <name>a divalent metal cation</name>
        <dbReference type="ChEBI" id="CHEBI:60240"/>
    </cofactor>
    <text evidence="10 13">Binds 1 divalent metal cation per subunit.</text>
</comment>
<feature type="binding site" evidence="14">
    <location>
        <position position="180"/>
    </location>
    <ligand>
        <name>substrate</name>
    </ligand>
</feature>
<feature type="binding site" evidence="10 13">
    <location>
        <position position="36"/>
    </location>
    <ligand>
        <name>a divalent metal cation</name>
        <dbReference type="ChEBI" id="CHEBI:60240"/>
    </ligand>
</feature>
<dbReference type="PANTHER" id="PTHR11749">
    <property type="entry name" value="RIBULOSE-5-PHOSPHATE-3-EPIMERASE"/>
    <property type="match status" value="1"/>
</dbReference>
<dbReference type="NCBIfam" id="TIGR01163">
    <property type="entry name" value="rpe"/>
    <property type="match status" value="1"/>
</dbReference>
<evidence type="ECO:0000256" key="8">
    <source>
        <dbReference type="ARBA" id="ARBA00022723"/>
    </source>
</evidence>
<comment type="cofactor">
    <cofactor evidence="2">
        <name>Mn(2+)</name>
        <dbReference type="ChEBI" id="CHEBI:29035"/>
    </cofactor>
</comment>
<dbReference type="HAMAP" id="MF_02227">
    <property type="entry name" value="RPE"/>
    <property type="match status" value="1"/>
</dbReference>
<comment type="cofactor">
    <cofactor evidence="4">
        <name>Zn(2+)</name>
        <dbReference type="ChEBI" id="CHEBI:29105"/>
    </cofactor>
</comment>
<feature type="active site" description="Proton donor" evidence="10 12">
    <location>
        <position position="178"/>
    </location>
</feature>
<feature type="binding site" evidence="10">
    <location>
        <begin position="178"/>
        <end position="180"/>
    </location>
    <ligand>
        <name>substrate</name>
    </ligand>
</feature>
<gene>
    <name evidence="10" type="primary">rpe</name>
    <name evidence="15" type="ORF">SAMN05443144_11143</name>
</gene>
<feature type="binding site" evidence="10 14">
    <location>
        <begin position="145"/>
        <end position="148"/>
    </location>
    <ligand>
        <name>substrate</name>
    </ligand>
</feature>
<sequence>MQNKQPVIAPSILAADYSRLGAQIEECNKADIQWIHCDIMDGHFVPNISYGASVVRAAAKSTDAFIDVHLMIENPDAFIGTFAEAGAGQITVHQEACIHLHRTIQSIRRHGLAAGVAVNPATSLHTVEPIINDVDLVLLMSVNPGFGGQSFIRSTYQRLQRLCTMREEHKADFFIEVDGGVNLDNIEKISRSGADVFVAGSAVFKAPDIPARINELLREAKAGKEMVI</sequence>
<dbReference type="OrthoDB" id="1645589at2"/>
<dbReference type="EMBL" id="FQUS01000011">
    <property type="protein sequence ID" value="SHF63737.1"/>
    <property type="molecule type" value="Genomic_DNA"/>
</dbReference>
<evidence type="ECO:0000256" key="6">
    <source>
        <dbReference type="ARBA" id="ARBA00009541"/>
    </source>
</evidence>
<dbReference type="NCBIfam" id="NF004076">
    <property type="entry name" value="PRK05581.1-4"/>
    <property type="match status" value="1"/>
</dbReference>
<feature type="binding site" evidence="10 14">
    <location>
        <begin position="200"/>
        <end position="201"/>
    </location>
    <ligand>
        <name>substrate</name>
    </ligand>
</feature>
<dbReference type="PIRSF" id="PIRSF001461">
    <property type="entry name" value="RPE"/>
    <property type="match status" value="1"/>
</dbReference>
<dbReference type="GO" id="GO:0006098">
    <property type="term" value="P:pentose-phosphate shunt"/>
    <property type="evidence" value="ECO:0007669"/>
    <property type="project" value="UniProtKB-UniRule"/>
</dbReference>
<evidence type="ECO:0000256" key="13">
    <source>
        <dbReference type="PIRSR" id="PIRSR001461-2"/>
    </source>
</evidence>
<feature type="binding site" evidence="10 13">
    <location>
        <position position="178"/>
    </location>
    <ligand>
        <name>a divalent metal cation</name>
        <dbReference type="ChEBI" id="CHEBI:60240"/>
    </ligand>
</feature>
<evidence type="ECO:0000256" key="11">
    <source>
        <dbReference type="PIRNR" id="PIRNR001461"/>
    </source>
</evidence>
<keyword evidence="16" id="KW-1185">Reference proteome</keyword>
<organism evidence="15 16">
    <name type="scientific">Fodinibius roseus</name>
    <dbReference type="NCBI Taxonomy" id="1194090"/>
    <lineage>
        <taxon>Bacteria</taxon>
        <taxon>Pseudomonadati</taxon>
        <taxon>Balneolota</taxon>
        <taxon>Balneolia</taxon>
        <taxon>Balneolales</taxon>
        <taxon>Balneolaceae</taxon>
        <taxon>Fodinibius</taxon>
    </lineage>
</organism>
<feature type="binding site" evidence="10 13">
    <location>
        <position position="69"/>
    </location>
    <ligand>
        <name>a divalent metal cation</name>
        <dbReference type="ChEBI" id="CHEBI:60240"/>
    </ligand>
</feature>
<dbReference type="SUPFAM" id="SSF51366">
    <property type="entry name" value="Ribulose-phoshate binding barrel"/>
    <property type="match status" value="1"/>
</dbReference>
<evidence type="ECO:0000256" key="10">
    <source>
        <dbReference type="HAMAP-Rule" id="MF_02227"/>
    </source>
</evidence>
<dbReference type="RefSeq" id="WP_073063982.1">
    <property type="nucleotide sequence ID" value="NZ_FQUS01000011.1"/>
</dbReference>